<keyword evidence="2" id="KW-1185">Reference proteome</keyword>
<dbReference type="Proteomes" id="UP001157134">
    <property type="component" value="Unassembled WGS sequence"/>
</dbReference>
<keyword evidence="1" id="KW-0131">Cell cycle</keyword>
<sequence>MEKLTIFYDGNCPLCCFEMDKLSRNDEQGMIALIDIQSEQFTPYEKHVSRPLALAKIHGLYEGKVISGIDINYHAWTLVGKGQWVWPLKVPVLRQISQLGYFIFAKFRHPISRVAAKIFKLKTKQCADGVCNGK</sequence>
<protein>
    <submittedName>
        <fullName evidence="1">Cell division protein</fullName>
    </submittedName>
</protein>
<name>A0ABQ6HDC7_9GAMM</name>
<reference evidence="1 2" key="1">
    <citation type="submission" date="2023-03" db="EMBL/GenBank/DDBJ databases">
        <title>Thalassotalea loyana LMG 22536T draft genome sequence.</title>
        <authorList>
            <person name="Sawabe T."/>
        </authorList>
    </citation>
    <scope>NUCLEOTIDE SEQUENCE [LARGE SCALE GENOMIC DNA]</scope>
    <source>
        <strain evidence="1 2">LMG 22536</strain>
    </source>
</reference>
<dbReference type="PANTHER" id="PTHR34290:SF2">
    <property type="entry name" value="OS04G0668800 PROTEIN"/>
    <property type="match status" value="1"/>
</dbReference>
<accession>A0ABQ6HDC7</accession>
<dbReference type="GO" id="GO:0051301">
    <property type="term" value="P:cell division"/>
    <property type="evidence" value="ECO:0007669"/>
    <property type="project" value="UniProtKB-KW"/>
</dbReference>
<dbReference type="Pfam" id="PF04134">
    <property type="entry name" value="DCC1-like"/>
    <property type="match status" value="1"/>
</dbReference>
<proteinExistence type="predicted"/>
<dbReference type="InterPro" id="IPR044691">
    <property type="entry name" value="DCC1_Trx"/>
</dbReference>
<organism evidence="1 2">
    <name type="scientific">Thalassotalea loyana</name>
    <dbReference type="NCBI Taxonomy" id="280483"/>
    <lineage>
        <taxon>Bacteria</taxon>
        <taxon>Pseudomonadati</taxon>
        <taxon>Pseudomonadota</taxon>
        <taxon>Gammaproteobacteria</taxon>
        <taxon>Alteromonadales</taxon>
        <taxon>Colwelliaceae</taxon>
        <taxon>Thalassotalea</taxon>
    </lineage>
</organism>
<keyword evidence="1" id="KW-0132">Cell division</keyword>
<evidence type="ECO:0000313" key="1">
    <source>
        <dbReference type="EMBL" id="GLX85554.1"/>
    </source>
</evidence>
<gene>
    <name evidence="1" type="ORF">tloyanaT_18060</name>
</gene>
<dbReference type="InterPro" id="IPR007263">
    <property type="entry name" value="DCC1-like"/>
</dbReference>
<dbReference type="PANTHER" id="PTHR34290">
    <property type="entry name" value="SI:CH73-390P7.2"/>
    <property type="match status" value="1"/>
</dbReference>
<comment type="caution">
    <text evidence="1">The sequence shown here is derived from an EMBL/GenBank/DDBJ whole genome shotgun (WGS) entry which is preliminary data.</text>
</comment>
<evidence type="ECO:0000313" key="2">
    <source>
        <dbReference type="Proteomes" id="UP001157134"/>
    </source>
</evidence>
<dbReference type="RefSeq" id="WP_284297770.1">
    <property type="nucleotide sequence ID" value="NZ_BSSV01000003.1"/>
</dbReference>
<dbReference type="EMBL" id="BSSV01000003">
    <property type="protein sequence ID" value="GLX85554.1"/>
    <property type="molecule type" value="Genomic_DNA"/>
</dbReference>